<dbReference type="AlphaFoldDB" id="A0A1A8GIB6"/>
<reference evidence="1" key="1">
    <citation type="submission" date="2016-05" db="EMBL/GenBank/DDBJ databases">
        <authorList>
            <person name="Lavstsen T."/>
            <person name="Jespersen J.S."/>
        </authorList>
    </citation>
    <scope>NUCLEOTIDE SEQUENCE</scope>
    <source>
        <tissue evidence="1">Brain</tissue>
    </source>
</reference>
<gene>
    <name evidence="1" type="primary">NHLRC2</name>
</gene>
<protein>
    <submittedName>
        <fullName evidence="1">NHL repeat containing 2</fullName>
    </submittedName>
</protein>
<organism evidence="1">
    <name type="scientific">Nothobranchius korthausae</name>
    <dbReference type="NCBI Taxonomy" id="1143690"/>
    <lineage>
        <taxon>Eukaryota</taxon>
        <taxon>Metazoa</taxon>
        <taxon>Chordata</taxon>
        <taxon>Craniata</taxon>
        <taxon>Vertebrata</taxon>
        <taxon>Euteleostomi</taxon>
        <taxon>Actinopterygii</taxon>
        <taxon>Neopterygii</taxon>
        <taxon>Teleostei</taxon>
        <taxon>Neoteleostei</taxon>
        <taxon>Acanthomorphata</taxon>
        <taxon>Ovalentaria</taxon>
        <taxon>Atherinomorphae</taxon>
        <taxon>Cyprinodontiformes</taxon>
        <taxon>Nothobranchiidae</taxon>
        <taxon>Nothobranchius</taxon>
    </lineage>
</organism>
<reference evidence="1" key="2">
    <citation type="submission" date="2016-06" db="EMBL/GenBank/DDBJ databases">
        <title>The genome of a short-lived fish provides insights into sex chromosome evolution and the genetic control of aging.</title>
        <authorList>
            <person name="Reichwald K."/>
            <person name="Felder M."/>
            <person name="Petzold A."/>
            <person name="Koch P."/>
            <person name="Groth M."/>
            <person name="Platzer M."/>
        </authorList>
    </citation>
    <scope>NUCLEOTIDE SEQUENCE</scope>
    <source>
        <tissue evidence="1">Brain</tissue>
    </source>
</reference>
<proteinExistence type="predicted"/>
<feature type="non-terminal residue" evidence="1">
    <location>
        <position position="1"/>
    </location>
</feature>
<sequence>VTGDGICRTDCHHVTYDLTSRRSQTQQRSTELLGAVVRG</sequence>
<dbReference type="EMBL" id="HAEC01002830">
    <property type="protein sequence ID" value="SBQ70907.1"/>
    <property type="molecule type" value="Transcribed_RNA"/>
</dbReference>
<evidence type="ECO:0000313" key="1">
    <source>
        <dbReference type="EMBL" id="SBQ70907.1"/>
    </source>
</evidence>
<accession>A0A1A8GIB6</accession>
<name>A0A1A8GIB6_9TELE</name>